<keyword evidence="4" id="KW-1185">Reference proteome</keyword>
<evidence type="ECO:0000313" key="1">
    <source>
        <dbReference type="EMBL" id="CAB4286644.1"/>
    </source>
</evidence>
<sequence length="79" mass="8937">MSVVLECLEIWLYFGRTGYPKTNLRKHSWELLCRLGRNGSGLWIVGGDFNEILGQANIGEEGLDLCHRSVSLVRLLMMA</sequence>
<dbReference type="AlphaFoldDB" id="A0A6J5VFH9"/>
<name>A0A6J5VFH9_PRUAR</name>
<organism evidence="1 3">
    <name type="scientific">Prunus armeniaca</name>
    <name type="common">Apricot</name>
    <name type="synonym">Armeniaca vulgaris</name>
    <dbReference type="NCBI Taxonomy" id="36596"/>
    <lineage>
        <taxon>Eukaryota</taxon>
        <taxon>Viridiplantae</taxon>
        <taxon>Streptophyta</taxon>
        <taxon>Embryophyta</taxon>
        <taxon>Tracheophyta</taxon>
        <taxon>Spermatophyta</taxon>
        <taxon>Magnoliopsida</taxon>
        <taxon>eudicotyledons</taxon>
        <taxon>Gunneridae</taxon>
        <taxon>Pentapetalae</taxon>
        <taxon>rosids</taxon>
        <taxon>fabids</taxon>
        <taxon>Rosales</taxon>
        <taxon>Rosaceae</taxon>
        <taxon>Amygdaloideae</taxon>
        <taxon>Amygdaleae</taxon>
        <taxon>Prunus</taxon>
    </lineage>
</organism>
<evidence type="ECO:0000313" key="2">
    <source>
        <dbReference type="EMBL" id="CAB4316932.1"/>
    </source>
</evidence>
<reference evidence="4" key="1">
    <citation type="journal article" date="2020" name="Genome Biol.">
        <title>Gamete binning: chromosome-level and haplotype-resolved genome assembly enabled by high-throughput single-cell sequencing of gamete genomes.</title>
        <authorList>
            <person name="Campoy J.A."/>
            <person name="Sun H."/>
            <person name="Goel M."/>
            <person name="Jiao W.-B."/>
            <person name="Folz-Donahue K."/>
            <person name="Wang N."/>
            <person name="Rubio M."/>
            <person name="Liu C."/>
            <person name="Kukat C."/>
            <person name="Ruiz D."/>
            <person name="Huettel B."/>
            <person name="Schneeberger K."/>
        </authorList>
    </citation>
    <scope>NUCLEOTIDE SEQUENCE [LARGE SCALE GENOMIC DNA]</scope>
    <source>
        <strain evidence="4">cv. Rojo Pasion</strain>
    </source>
</reference>
<proteinExistence type="predicted"/>
<dbReference type="EMBL" id="CAEKKB010000007">
    <property type="protein sequence ID" value="CAB4316932.1"/>
    <property type="molecule type" value="Genomic_DNA"/>
</dbReference>
<evidence type="ECO:0000313" key="4">
    <source>
        <dbReference type="Proteomes" id="UP000507245"/>
    </source>
</evidence>
<protein>
    <recommendedName>
        <fullName evidence="5">Endonuclease/exonuclease/phosphatase domain-containing protein</fullName>
    </recommendedName>
</protein>
<dbReference type="SUPFAM" id="SSF56219">
    <property type="entry name" value="DNase I-like"/>
    <property type="match status" value="1"/>
</dbReference>
<evidence type="ECO:0008006" key="5">
    <source>
        <dbReference type="Google" id="ProtNLM"/>
    </source>
</evidence>
<dbReference type="OrthoDB" id="1113909at2759"/>
<gene>
    <name evidence="1" type="ORF">CURHAP_LOCUS44201</name>
    <name evidence="2" type="ORF">ORAREDHAP_LOCUS43416</name>
</gene>
<reference evidence="1 3" key="2">
    <citation type="submission" date="2020-05" db="EMBL/GenBank/DDBJ databases">
        <authorList>
            <person name="Campoy J."/>
            <person name="Schneeberger K."/>
            <person name="Spophaly S."/>
        </authorList>
    </citation>
    <scope>NUCLEOTIDE SEQUENCE [LARGE SCALE GENOMIC DNA]</scope>
    <source>
        <strain evidence="1">PruArmRojPasFocal</strain>
    </source>
</reference>
<dbReference type="InterPro" id="IPR036691">
    <property type="entry name" value="Endo/exonu/phosph_ase_sf"/>
</dbReference>
<dbReference type="EMBL" id="CAEKDK010000007">
    <property type="protein sequence ID" value="CAB4286644.1"/>
    <property type="molecule type" value="Genomic_DNA"/>
</dbReference>
<accession>A0A6J5VFH9</accession>
<dbReference type="Proteomes" id="UP000507245">
    <property type="component" value="Unassembled WGS sequence"/>
</dbReference>
<evidence type="ECO:0000313" key="3">
    <source>
        <dbReference type="Proteomes" id="UP000507222"/>
    </source>
</evidence>
<dbReference type="Proteomes" id="UP000507222">
    <property type="component" value="Unassembled WGS sequence"/>
</dbReference>